<name>A0A2P2PIL6_RHIMU</name>
<evidence type="ECO:0000313" key="1">
    <source>
        <dbReference type="EMBL" id="MBX54618.1"/>
    </source>
</evidence>
<dbReference type="EMBL" id="GGEC01074134">
    <property type="protein sequence ID" value="MBX54618.1"/>
    <property type="molecule type" value="Transcribed_RNA"/>
</dbReference>
<organism evidence="1">
    <name type="scientific">Rhizophora mucronata</name>
    <name type="common">Asiatic mangrove</name>
    <dbReference type="NCBI Taxonomy" id="61149"/>
    <lineage>
        <taxon>Eukaryota</taxon>
        <taxon>Viridiplantae</taxon>
        <taxon>Streptophyta</taxon>
        <taxon>Embryophyta</taxon>
        <taxon>Tracheophyta</taxon>
        <taxon>Spermatophyta</taxon>
        <taxon>Magnoliopsida</taxon>
        <taxon>eudicotyledons</taxon>
        <taxon>Gunneridae</taxon>
        <taxon>Pentapetalae</taxon>
        <taxon>rosids</taxon>
        <taxon>fabids</taxon>
        <taxon>Malpighiales</taxon>
        <taxon>Rhizophoraceae</taxon>
        <taxon>Rhizophora</taxon>
    </lineage>
</organism>
<accession>A0A2P2PIL6</accession>
<protein>
    <submittedName>
        <fullName evidence="1">Uncharacterized protein</fullName>
    </submittedName>
</protein>
<dbReference type="AlphaFoldDB" id="A0A2P2PIL6"/>
<proteinExistence type="predicted"/>
<sequence>MNTMKGQVSFVMQPYICDVFPYSGNNKKG</sequence>
<reference evidence="1" key="1">
    <citation type="submission" date="2018-02" db="EMBL/GenBank/DDBJ databases">
        <title>Rhizophora mucronata_Transcriptome.</title>
        <authorList>
            <person name="Meera S.P."/>
            <person name="Sreeshan A."/>
            <person name="Augustine A."/>
        </authorList>
    </citation>
    <scope>NUCLEOTIDE SEQUENCE</scope>
    <source>
        <tissue evidence="1">Leaf</tissue>
    </source>
</reference>